<comment type="caution">
    <text evidence="3">The sequence shown here is derived from an EMBL/GenBank/DDBJ whole genome shotgun (WGS) entry which is preliminary data.</text>
</comment>
<dbReference type="InterPro" id="IPR038404">
    <property type="entry name" value="TRAP_DctP_sf"/>
</dbReference>
<evidence type="ECO:0000313" key="3">
    <source>
        <dbReference type="EMBL" id="RLC36800.1"/>
    </source>
</evidence>
<dbReference type="InterPro" id="IPR018389">
    <property type="entry name" value="DctP_fam"/>
</dbReference>
<dbReference type="NCBIfam" id="NF037995">
    <property type="entry name" value="TRAP_S1"/>
    <property type="match status" value="1"/>
</dbReference>
<evidence type="ECO:0000313" key="4">
    <source>
        <dbReference type="Proteomes" id="UP000281261"/>
    </source>
</evidence>
<evidence type="ECO:0000256" key="2">
    <source>
        <dbReference type="SAM" id="Phobius"/>
    </source>
</evidence>
<dbReference type="GO" id="GO:0055085">
    <property type="term" value="P:transmembrane transport"/>
    <property type="evidence" value="ECO:0007669"/>
    <property type="project" value="InterPro"/>
</dbReference>
<feature type="transmembrane region" description="Helical" evidence="2">
    <location>
        <begin position="6"/>
        <end position="28"/>
    </location>
</feature>
<accession>A0A420ZC26</accession>
<dbReference type="PANTHER" id="PTHR33376:SF15">
    <property type="entry name" value="BLL6794 PROTEIN"/>
    <property type="match status" value="1"/>
</dbReference>
<dbReference type="EMBL" id="QMNG01000028">
    <property type="protein sequence ID" value="RLC36800.1"/>
    <property type="molecule type" value="Genomic_DNA"/>
</dbReference>
<dbReference type="CDD" id="cd13665">
    <property type="entry name" value="PBP2_TRAP_Dctp3_4"/>
    <property type="match status" value="1"/>
</dbReference>
<sequence>MRRNSLMAVGIILVIGILTLGFGGIGFAKGKVYKFRLANFYPPLSSFNTSVWPFWIKKLEKASNGRIQIKVYPAEQLAKSEDLWEAVTSGIADMGHFFLMFEPGRFPISEYGYLPMIFSSNRTCAVTMTALYNKYPQLQKEFKDVKVLWFNGNAPAQIFTRDKPIETLDDLKGLKINGGGLYWKYVAEQLGFAPIALPFPEVYDALAKGMIDGNTVEWEGQYIFRWYELDRYALGGVNLYIYPFILCMNKRKWESLPPDIQAIFEQYSGVKGAEMTGYIFDQHNKADKKKVEDYMRKEGRPVRFISAKMKADLKTRLEPVRKKWMEEMTKMGVPGDKILKDAEAMVKQLDKGPALKYWKADELKGF</sequence>
<gene>
    <name evidence="3" type="ORF">DRH29_03745</name>
</gene>
<dbReference type="Pfam" id="PF03480">
    <property type="entry name" value="DctP"/>
    <property type="match status" value="1"/>
</dbReference>
<name>A0A420ZC26_UNCK3</name>
<dbReference type="PANTHER" id="PTHR33376">
    <property type="match status" value="1"/>
</dbReference>
<keyword evidence="1" id="KW-0732">Signal</keyword>
<evidence type="ECO:0008006" key="5">
    <source>
        <dbReference type="Google" id="ProtNLM"/>
    </source>
</evidence>
<dbReference type="Proteomes" id="UP000281261">
    <property type="component" value="Unassembled WGS sequence"/>
</dbReference>
<protein>
    <recommendedName>
        <fullName evidence="5">C4-dicarboxylate ABC transporter substrate-binding protein</fullName>
    </recommendedName>
</protein>
<dbReference type="SUPFAM" id="SSF53850">
    <property type="entry name" value="Periplasmic binding protein-like II"/>
    <property type="match status" value="1"/>
</dbReference>
<reference evidence="3 4" key="1">
    <citation type="submission" date="2018-06" db="EMBL/GenBank/DDBJ databases">
        <title>Extensive metabolic versatility and redundancy in microbially diverse, dynamic hydrothermal sediments.</title>
        <authorList>
            <person name="Dombrowski N."/>
            <person name="Teske A."/>
            <person name="Baker B.J."/>
        </authorList>
    </citation>
    <scope>NUCLEOTIDE SEQUENCE [LARGE SCALE GENOMIC DNA]</scope>
    <source>
        <strain evidence="3">B79_G16</strain>
    </source>
</reference>
<keyword evidence="2" id="KW-0812">Transmembrane</keyword>
<dbReference type="AlphaFoldDB" id="A0A420ZC26"/>
<proteinExistence type="predicted"/>
<evidence type="ECO:0000256" key="1">
    <source>
        <dbReference type="ARBA" id="ARBA00022729"/>
    </source>
</evidence>
<keyword evidence="2" id="KW-1133">Transmembrane helix</keyword>
<dbReference type="Gene3D" id="3.40.190.170">
    <property type="entry name" value="Bacterial extracellular solute-binding protein, family 7"/>
    <property type="match status" value="1"/>
</dbReference>
<organism evidence="3 4">
    <name type="scientific">candidate division Kazan bacterium</name>
    <dbReference type="NCBI Taxonomy" id="2202143"/>
    <lineage>
        <taxon>Bacteria</taxon>
        <taxon>Bacteria division Kazan-3B-28</taxon>
    </lineage>
</organism>
<keyword evidence="2" id="KW-0472">Membrane</keyword>